<sequence length="366" mass="42267">METRDKLMSLTQSDKTQQWLMNKFSNQDEVQQLQQQFSQLLDQKYNALLADEQAKLDQYVEVHQGLEALKEEIESESIKFNIEKLPDIKATMLERAKTDEHSDKIENLFDRLEQALNGSNRLYTQLSLIGTRTHRITTKNFNIQGLPKSVQRMILPSQFKKVYTIDFKSFDPSVVGYMTQDSKLIDYLNHKEGLYDALLEDLSLSKKEKKFVKRAFIGSFLFGGNFDSPKFKLKQYVSEVQWLDAISQFTKVIELKKQIEEHKTMAMPYGIEHDMSAFQGSSIMAIYVQTVASYIFKHILLEVYKAQCEQKKFKIIVPIHDAIMIECNDKEIAQSVAQLMKDTANQLFNGEFAHVTVEALGGIDNE</sequence>
<dbReference type="Gene3D" id="3.30.70.370">
    <property type="match status" value="1"/>
</dbReference>
<name>A0A2D0UU71_STALU</name>
<proteinExistence type="predicted"/>
<reference evidence="1" key="1">
    <citation type="submission" date="2014-12" db="EMBL/GenBank/DDBJ databases">
        <title>The novel Stapyhlococcal SCCmec of Staphylococcus lugdunensis.</title>
        <authorList>
            <person name="Chou Y.T."/>
            <person name="Chang S.C."/>
            <person name="Lee M.H."/>
            <person name="Lu J.J."/>
        </authorList>
    </citation>
    <scope>NUCLEOTIDE SEQUENCE</scope>
    <source>
        <strain evidence="1">CMUH-22</strain>
    </source>
</reference>
<organism evidence="1">
    <name type="scientific">Staphylococcus lugdunensis</name>
    <dbReference type="NCBI Taxonomy" id="28035"/>
    <lineage>
        <taxon>Bacteria</taxon>
        <taxon>Bacillati</taxon>
        <taxon>Bacillota</taxon>
        <taxon>Bacilli</taxon>
        <taxon>Bacillales</taxon>
        <taxon>Staphylococcaceae</taxon>
        <taxon>Staphylococcus</taxon>
    </lineage>
</organism>
<dbReference type="AlphaFoldDB" id="A0A2D0UU71"/>
<protein>
    <recommendedName>
        <fullName evidence="2">DNA-directed DNA polymerase family A palm domain-containing protein</fullName>
    </recommendedName>
</protein>
<dbReference type="SUPFAM" id="SSF56672">
    <property type="entry name" value="DNA/RNA polymerases"/>
    <property type="match status" value="1"/>
</dbReference>
<dbReference type="InterPro" id="IPR043502">
    <property type="entry name" value="DNA/RNA_pol_sf"/>
</dbReference>
<accession>A0A2D0UU71</accession>
<dbReference type="RefSeq" id="WP_162154570.1">
    <property type="nucleotide sequence ID" value="NZ_CP084434.1"/>
</dbReference>
<dbReference type="EMBL" id="KP307925">
    <property type="protein sequence ID" value="ALK43822.1"/>
    <property type="molecule type" value="Genomic_DNA"/>
</dbReference>
<gene>
    <name evidence="1" type="ORF">CMUSL22_05</name>
</gene>
<evidence type="ECO:0008006" key="2">
    <source>
        <dbReference type="Google" id="ProtNLM"/>
    </source>
</evidence>
<dbReference type="Gene3D" id="1.10.150.20">
    <property type="entry name" value="5' to 3' exonuclease, C-terminal subdomain"/>
    <property type="match status" value="1"/>
</dbReference>
<evidence type="ECO:0000313" key="1">
    <source>
        <dbReference type="EMBL" id="ALK43822.1"/>
    </source>
</evidence>